<proteinExistence type="predicted"/>
<reference evidence="2" key="1">
    <citation type="journal article" date="2019" name="Int. J. Syst. Evol. Microbiol.">
        <title>The Global Catalogue of Microorganisms (GCM) 10K type strain sequencing project: providing services to taxonomists for standard genome sequencing and annotation.</title>
        <authorList>
            <consortium name="The Broad Institute Genomics Platform"/>
            <consortium name="The Broad Institute Genome Sequencing Center for Infectious Disease"/>
            <person name="Wu L."/>
            <person name="Ma J."/>
        </authorList>
    </citation>
    <scope>NUCLEOTIDE SEQUENCE [LARGE SCALE GENOMIC DNA]</scope>
    <source>
        <strain evidence="2">JCM 16929</strain>
    </source>
</reference>
<comment type="caution">
    <text evidence="1">The sequence shown here is derived from an EMBL/GenBank/DDBJ whole genome shotgun (WGS) entry which is preliminary data.</text>
</comment>
<dbReference type="Proteomes" id="UP001501490">
    <property type="component" value="Unassembled WGS sequence"/>
</dbReference>
<accession>A0ABP7A2G8</accession>
<name>A0ABP7A2G8_9ACTN</name>
<protein>
    <submittedName>
        <fullName evidence="1">Uncharacterized protein</fullName>
    </submittedName>
</protein>
<evidence type="ECO:0000313" key="2">
    <source>
        <dbReference type="Proteomes" id="UP001501490"/>
    </source>
</evidence>
<keyword evidence="2" id="KW-1185">Reference proteome</keyword>
<evidence type="ECO:0000313" key="1">
    <source>
        <dbReference type="EMBL" id="GAA3623603.1"/>
    </source>
</evidence>
<dbReference type="RefSeq" id="WP_344805424.1">
    <property type="nucleotide sequence ID" value="NZ_BAABAB010000018.1"/>
</dbReference>
<sequence length="228" mass="24471">MSPEIHWANNVAISQQQHRITLGGKMVATLTSPTSSVRAKVGTYKISSTVTYRTFTERKVKTGTRAPWEPAQHDGPYTAEGDCRRTGDINVFGSPTDSYRGPQGWQLPGKVGHVMFPAQCTRQNEAERGTGPAQVGSARLVRAGDQLAGDAVGGLINQRRSSAGGLSDHRRAIDFEHAVGWHQLERSAFGGVSVAALFKVGDGGLDAVRGGGGYVGDGYRVDVFQNFW</sequence>
<organism evidence="1 2">
    <name type="scientific">Microlunatus ginsengisoli</name>
    <dbReference type="NCBI Taxonomy" id="363863"/>
    <lineage>
        <taxon>Bacteria</taxon>
        <taxon>Bacillati</taxon>
        <taxon>Actinomycetota</taxon>
        <taxon>Actinomycetes</taxon>
        <taxon>Propionibacteriales</taxon>
        <taxon>Propionibacteriaceae</taxon>
        <taxon>Microlunatus</taxon>
    </lineage>
</organism>
<dbReference type="EMBL" id="BAABAB010000018">
    <property type="protein sequence ID" value="GAA3623603.1"/>
    <property type="molecule type" value="Genomic_DNA"/>
</dbReference>
<gene>
    <name evidence="1" type="ORF">GCM10022236_27480</name>
</gene>